<dbReference type="EMBL" id="JAANQT010003036">
    <property type="protein sequence ID" value="KAG1301506.1"/>
    <property type="molecule type" value="Genomic_DNA"/>
</dbReference>
<dbReference type="AlphaFoldDB" id="A0A9P6WYQ4"/>
<feature type="compositionally biased region" description="Low complexity" evidence="5">
    <location>
        <begin position="171"/>
        <end position="180"/>
    </location>
</feature>
<feature type="domain" description="C2H2-type" evidence="6">
    <location>
        <begin position="310"/>
        <end position="339"/>
    </location>
</feature>
<dbReference type="SMART" id="SM00355">
    <property type="entry name" value="ZnF_C2H2"/>
    <property type="match status" value="2"/>
</dbReference>
<reference evidence="7" key="1">
    <citation type="journal article" date="2020" name="Microb. Genom.">
        <title>Genetic diversity of clinical and environmental Mucorales isolates obtained from an investigation of mucormycosis cases among solid organ transplant recipients.</title>
        <authorList>
            <person name="Nguyen M.H."/>
            <person name="Kaul D."/>
            <person name="Muto C."/>
            <person name="Cheng S.J."/>
            <person name="Richter R.A."/>
            <person name="Bruno V.M."/>
            <person name="Liu G."/>
            <person name="Beyhan S."/>
            <person name="Sundermann A.J."/>
            <person name="Mounaud S."/>
            <person name="Pasculle A.W."/>
            <person name="Nierman W.C."/>
            <person name="Driscoll E."/>
            <person name="Cumbie R."/>
            <person name="Clancy C.J."/>
            <person name="Dupont C.L."/>
        </authorList>
    </citation>
    <scope>NUCLEOTIDE SEQUENCE</scope>
    <source>
        <strain evidence="7">GL11</strain>
    </source>
</reference>
<evidence type="ECO:0000256" key="4">
    <source>
        <dbReference type="PROSITE-ProRule" id="PRU00042"/>
    </source>
</evidence>
<evidence type="ECO:0000256" key="3">
    <source>
        <dbReference type="ARBA" id="ARBA00022833"/>
    </source>
</evidence>
<proteinExistence type="predicted"/>
<feature type="compositionally biased region" description="Basic and acidic residues" evidence="5">
    <location>
        <begin position="134"/>
        <end position="146"/>
    </location>
</feature>
<dbReference type="SUPFAM" id="SSF57667">
    <property type="entry name" value="beta-beta-alpha zinc fingers"/>
    <property type="match status" value="1"/>
</dbReference>
<evidence type="ECO:0000256" key="2">
    <source>
        <dbReference type="ARBA" id="ARBA00022771"/>
    </source>
</evidence>
<protein>
    <recommendedName>
        <fullName evidence="6">C2H2-type domain-containing protein</fullName>
    </recommendedName>
</protein>
<feature type="domain" description="C2H2-type" evidence="6">
    <location>
        <begin position="274"/>
        <end position="308"/>
    </location>
</feature>
<dbReference type="PROSITE" id="PS50157">
    <property type="entry name" value="ZINC_FINGER_C2H2_2"/>
    <property type="match status" value="2"/>
</dbReference>
<evidence type="ECO:0000313" key="7">
    <source>
        <dbReference type="EMBL" id="KAG1301506.1"/>
    </source>
</evidence>
<dbReference type="OrthoDB" id="8922241at2759"/>
<gene>
    <name evidence="7" type="ORF">G6F64_011739</name>
</gene>
<dbReference type="PROSITE" id="PS00028">
    <property type="entry name" value="ZINC_FINGER_C2H2_1"/>
    <property type="match status" value="1"/>
</dbReference>
<dbReference type="GO" id="GO:0008270">
    <property type="term" value="F:zinc ion binding"/>
    <property type="evidence" value="ECO:0007669"/>
    <property type="project" value="UniProtKB-KW"/>
</dbReference>
<dbReference type="Pfam" id="PF00096">
    <property type="entry name" value="zf-C2H2"/>
    <property type="match status" value="2"/>
</dbReference>
<dbReference type="InterPro" id="IPR036236">
    <property type="entry name" value="Znf_C2H2_sf"/>
</dbReference>
<accession>A0A9P6WYQ4</accession>
<evidence type="ECO:0000259" key="6">
    <source>
        <dbReference type="PROSITE" id="PS50157"/>
    </source>
</evidence>
<dbReference type="PANTHER" id="PTHR23235">
    <property type="entry name" value="KRUEPPEL-LIKE TRANSCRIPTION FACTOR"/>
    <property type="match status" value="1"/>
</dbReference>
<evidence type="ECO:0000313" key="8">
    <source>
        <dbReference type="Proteomes" id="UP000716291"/>
    </source>
</evidence>
<name>A0A9P6WYQ4_RHIOR</name>
<keyword evidence="8" id="KW-1185">Reference proteome</keyword>
<evidence type="ECO:0000256" key="5">
    <source>
        <dbReference type="SAM" id="MobiDB-lite"/>
    </source>
</evidence>
<dbReference type="InterPro" id="IPR013087">
    <property type="entry name" value="Znf_C2H2_type"/>
</dbReference>
<keyword evidence="2 4" id="KW-0863">Zinc-finger</keyword>
<organism evidence="7 8">
    <name type="scientific">Rhizopus oryzae</name>
    <name type="common">Mucormycosis agent</name>
    <name type="synonym">Rhizopus arrhizus var. delemar</name>
    <dbReference type="NCBI Taxonomy" id="64495"/>
    <lineage>
        <taxon>Eukaryota</taxon>
        <taxon>Fungi</taxon>
        <taxon>Fungi incertae sedis</taxon>
        <taxon>Mucoromycota</taxon>
        <taxon>Mucoromycotina</taxon>
        <taxon>Mucoromycetes</taxon>
        <taxon>Mucorales</taxon>
        <taxon>Mucorineae</taxon>
        <taxon>Rhizopodaceae</taxon>
        <taxon>Rhizopus</taxon>
    </lineage>
</organism>
<keyword evidence="1" id="KW-0479">Metal-binding</keyword>
<evidence type="ECO:0000256" key="1">
    <source>
        <dbReference type="ARBA" id="ARBA00022723"/>
    </source>
</evidence>
<feature type="region of interest" description="Disordered" evidence="5">
    <location>
        <begin position="130"/>
        <end position="180"/>
    </location>
</feature>
<dbReference type="Proteomes" id="UP000716291">
    <property type="component" value="Unassembled WGS sequence"/>
</dbReference>
<sequence>MMFNTIYRLRISIKDNSRSFPIHLYTLKDKEPSFNDLVKKIQRIAQDINLDDYQLIMDNSIIVCDNTTLRNALKNSSDQQTLSITLCHKSSEYVINSPVNMPHKTVEQVPVIKPTVLRWTPTLFPTNISNVRQSTDDDYREDRKDSGISIDKPLRKKQRVMSADHPRKLPEPSSTSPLLLPSRKNSHVFIDTYSLHPLDLKRRPSTAPSSPPLSPFTLPAIKPHFDQNHQHHQLAPIIQHRASFNEIILRKEQPKPAKRTRHSTSSIHTSSGLFLCEHVLEKGKLCGQTFRRSYDLSRHQTIHLENRPFCYCDVCGKKFTRMDALRRHERVQGHSTKQQQQRAKV</sequence>
<comment type="caution">
    <text evidence="7">The sequence shown here is derived from an EMBL/GenBank/DDBJ whole genome shotgun (WGS) entry which is preliminary data.</text>
</comment>
<keyword evidence="3" id="KW-0862">Zinc</keyword>
<dbReference type="Gene3D" id="3.30.160.60">
    <property type="entry name" value="Classic Zinc Finger"/>
    <property type="match status" value="2"/>
</dbReference>